<dbReference type="AlphaFoldDB" id="A0A382NTX0"/>
<protein>
    <submittedName>
        <fullName evidence="1">Uncharacterized protein</fullName>
    </submittedName>
</protein>
<name>A0A382NTX0_9ZZZZ</name>
<sequence>MIVITLNIKDIIVFIVASDKPKILKLTSLQLTVCCCSSFIRSSLDKLLILLSKLQTKDSLKKPCSIPKW</sequence>
<evidence type="ECO:0000313" key="1">
    <source>
        <dbReference type="EMBL" id="SVC63948.1"/>
    </source>
</evidence>
<dbReference type="EMBL" id="UINC01102373">
    <property type="protein sequence ID" value="SVC63948.1"/>
    <property type="molecule type" value="Genomic_DNA"/>
</dbReference>
<organism evidence="1">
    <name type="scientific">marine metagenome</name>
    <dbReference type="NCBI Taxonomy" id="408172"/>
    <lineage>
        <taxon>unclassified sequences</taxon>
        <taxon>metagenomes</taxon>
        <taxon>ecological metagenomes</taxon>
    </lineage>
</organism>
<reference evidence="1" key="1">
    <citation type="submission" date="2018-05" db="EMBL/GenBank/DDBJ databases">
        <authorList>
            <person name="Lanie J.A."/>
            <person name="Ng W.-L."/>
            <person name="Kazmierczak K.M."/>
            <person name="Andrzejewski T.M."/>
            <person name="Davidsen T.M."/>
            <person name="Wayne K.J."/>
            <person name="Tettelin H."/>
            <person name="Glass J.I."/>
            <person name="Rusch D."/>
            <person name="Podicherti R."/>
            <person name="Tsui H.-C.T."/>
            <person name="Winkler M.E."/>
        </authorList>
    </citation>
    <scope>NUCLEOTIDE SEQUENCE</scope>
</reference>
<proteinExistence type="predicted"/>
<gene>
    <name evidence="1" type="ORF">METZ01_LOCUS316802</name>
</gene>
<accession>A0A382NTX0</accession>